<accession>A0A7S4IRU3</accession>
<reference evidence="2" key="1">
    <citation type="submission" date="2021-01" db="EMBL/GenBank/DDBJ databases">
        <authorList>
            <person name="Corre E."/>
            <person name="Pelletier E."/>
            <person name="Niang G."/>
            <person name="Scheremetjew M."/>
            <person name="Finn R."/>
            <person name="Kale V."/>
            <person name="Holt S."/>
            <person name="Cochrane G."/>
            <person name="Meng A."/>
            <person name="Brown T."/>
            <person name="Cohen L."/>
        </authorList>
    </citation>
    <scope>NUCLEOTIDE SEQUENCE</scope>
    <source>
        <strain evidence="2">Isolate 1302-5</strain>
    </source>
</reference>
<dbReference type="EMBL" id="HBKQ01021546">
    <property type="protein sequence ID" value="CAE2237884.1"/>
    <property type="molecule type" value="Transcribed_RNA"/>
</dbReference>
<dbReference type="GO" id="GO:0004672">
    <property type="term" value="F:protein kinase activity"/>
    <property type="evidence" value="ECO:0007669"/>
    <property type="project" value="InterPro"/>
</dbReference>
<dbReference type="SMART" id="SM00220">
    <property type="entry name" value="S_TKc"/>
    <property type="match status" value="1"/>
</dbReference>
<dbReference type="PANTHER" id="PTHR23257:SF958">
    <property type="entry name" value="SERINE_THREONINE-PROTEIN KINASE WNK4"/>
    <property type="match status" value="1"/>
</dbReference>
<dbReference type="PROSITE" id="PS50011">
    <property type="entry name" value="PROTEIN_KINASE_DOM"/>
    <property type="match status" value="1"/>
</dbReference>
<dbReference type="SUPFAM" id="SSF56112">
    <property type="entry name" value="Protein kinase-like (PK-like)"/>
    <property type="match status" value="1"/>
</dbReference>
<dbReference type="InterPro" id="IPR011009">
    <property type="entry name" value="Kinase-like_dom_sf"/>
</dbReference>
<dbReference type="AlphaFoldDB" id="A0A7S4IRU3"/>
<dbReference type="GO" id="GO:0007165">
    <property type="term" value="P:signal transduction"/>
    <property type="evidence" value="ECO:0007669"/>
    <property type="project" value="TreeGrafter"/>
</dbReference>
<dbReference type="Pfam" id="PF07714">
    <property type="entry name" value="PK_Tyr_Ser-Thr"/>
    <property type="match status" value="1"/>
</dbReference>
<dbReference type="PANTHER" id="PTHR23257">
    <property type="entry name" value="SERINE-THREONINE PROTEIN KINASE"/>
    <property type="match status" value="1"/>
</dbReference>
<evidence type="ECO:0000313" key="2">
    <source>
        <dbReference type="EMBL" id="CAE2237884.1"/>
    </source>
</evidence>
<name>A0A7S4IRU3_9STRA</name>
<dbReference type="GO" id="GO:0005737">
    <property type="term" value="C:cytoplasm"/>
    <property type="evidence" value="ECO:0007669"/>
    <property type="project" value="TreeGrafter"/>
</dbReference>
<dbReference type="Gene3D" id="1.10.510.10">
    <property type="entry name" value="Transferase(Phosphotransferase) domain 1"/>
    <property type="match status" value="2"/>
</dbReference>
<dbReference type="InterPro" id="IPR050167">
    <property type="entry name" value="Ser_Thr_protein_kinase"/>
</dbReference>
<dbReference type="InterPro" id="IPR001245">
    <property type="entry name" value="Ser-Thr/Tyr_kinase_cat_dom"/>
</dbReference>
<proteinExistence type="predicted"/>
<dbReference type="InterPro" id="IPR000719">
    <property type="entry name" value="Prot_kinase_dom"/>
</dbReference>
<evidence type="ECO:0000259" key="1">
    <source>
        <dbReference type="PROSITE" id="PS50011"/>
    </source>
</evidence>
<dbReference type="GO" id="GO:0005524">
    <property type="term" value="F:ATP binding"/>
    <property type="evidence" value="ECO:0007669"/>
    <property type="project" value="InterPro"/>
</dbReference>
<protein>
    <recommendedName>
        <fullName evidence="1">Protein kinase domain-containing protein</fullName>
    </recommendedName>
</protein>
<organism evidence="2">
    <name type="scientific">Odontella aurita</name>
    <dbReference type="NCBI Taxonomy" id="265563"/>
    <lineage>
        <taxon>Eukaryota</taxon>
        <taxon>Sar</taxon>
        <taxon>Stramenopiles</taxon>
        <taxon>Ochrophyta</taxon>
        <taxon>Bacillariophyta</taxon>
        <taxon>Mediophyceae</taxon>
        <taxon>Biddulphiophycidae</taxon>
        <taxon>Eupodiscales</taxon>
        <taxon>Odontellaceae</taxon>
        <taxon>Odontella</taxon>
    </lineage>
</organism>
<gene>
    <name evidence="2" type="ORF">OAUR00152_LOCUS14609</name>
</gene>
<sequence>MPDAADQRRSPSTRRRPEHSLIRVGDEDEQKLHTSEKSLRRLILLFRTRPKLLARAIVAVIAVCSSLCVWEVRGSESGWHPRKDDLRGARPRFVFFQSQSTPRRNWESKPSSGFHRAVKPMDEQLTQSEKRKKSKWYNNKQRYAIGDSKGRENCKAQYEWQETSFPSCNAVHEVDLSHMRHKFEDGSSTRTIDHINNGGWSDIWVMKEYDGTKRVIKTKLFQHDFTDRNFDRYRRDALVMERLSSYPSVMNIYGFCGVTHLVEYSEGGDIEGAEISADPKEAQMDRLRIAEQVARSIADLHNFDLEGRASVSSTDITPYQFLSMGGKYKLNDFNRARFISWDENGPCPFYVAKNPGKWRAPEEYHYEGEDEKIDVYSAGNIVRGISHICTFSLQFVMPFISSDQAFATFCQIYFILTGKKPFENIKTDETYQSVKKGKTPHVKKELQQSRDPVTIALLKAMEMCFIYDPNERATAREVANYLTSQLKIFENSASP</sequence>
<feature type="domain" description="Protein kinase" evidence="1">
    <location>
        <begin position="189"/>
        <end position="489"/>
    </location>
</feature>